<dbReference type="AlphaFoldDB" id="A0A6J4K5N6"/>
<feature type="chain" id="PRO_5026910362" evidence="2">
    <location>
        <begin position="26"/>
        <end position="63"/>
    </location>
</feature>
<sequence length="63" mass="6342">MTTRTLIAVLPLVLVLSGCRGSVTAPQETETTAEVSQPSLTTVTDTARSDSTSRTGGGMGSGS</sequence>
<feature type="compositionally biased region" description="Low complexity" evidence="1">
    <location>
        <begin position="41"/>
        <end position="54"/>
    </location>
</feature>
<feature type="signal peptide" evidence="2">
    <location>
        <begin position="1"/>
        <end position="25"/>
    </location>
</feature>
<protein>
    <submittedName>
        <fullName evidence="3">Uncharacterized protein</fullName>
    </submittedName>
</protein>
<dbReference type="EMBL" id="CADCTV010000029">
    <property type="protein sequence ID" value="CAA9295841.1"/>
    <property type="molecule type" value="Genomic_DNA"/>
</dbReference>
<dbReference type="PROSITE" id="PS51257">
    <property type="entry name" value="PROKAR_LIPOPROTEIN"/>
    <property type="match status" value="1"/>
</dbReference>
<evidence type="ECO:0000256" key="2">
    <source>
        <dbReference type="SAM" id="SignalP"/>
    </source>
</evidence>
<evidence type="ECO:0000313" key="3">
    <source>
        <dbReference type="EMBL" id="CAA9295841.1"/>
    </source>
</evidence>
<gene>
    <name evidence="3" type="ORF">AVDCRST_MAG89-124</name>
</gene>
<evidence type="ECO:0000256" key="1">
    <source>
        <dbReference type="SAM" id="MobiDB-lite"/>
    </source>
</evidence>
<name>A0A6J4K5N6_9BACT</name>
<feature type="compositionally biased region" description="Polar residues" evidence="1">
    <location>
        <begin position="24"/>
        <end position="40"/>
    </location>
</feature>
<reference evidence="3" key="1">
    <citation type="submission" date="2020-02" db="EMBL/GenBank/DDBJ databases">
        <authorList>
            <person name="Meier V. D."/>
        </authorList>
    </citation>
    <scope>NUCLEOTIDE SEQUENCE</scope>
    <source>
        <strain evidence="3">AVDCRST_MAG89</strain>
    </source>
</reference>
<organism evidence="3">
    <name type="scientific">uncultured Gemmatimonadota bacterium</name>
    <dbReference type="NCBI Taxonomy" id="203437"/>
    <lineage>
        <taxon>Bacteria</taxon>
        <taxon>Pseudomonadati</taxon>
        <taxon>Gemmatimonadota</taxon>
        <taxon>environmental samples</taxon>
    </lineage>
</organism>
<keyword evidence="2" id="KW-0732">Signal</keyword>
<feature type="region of interest" description="Disordered" evidence="1">
    <location>
        <begin position="22"/>
        <end position="63"/>
    </location>
</feature>
<accession>A0A6J4K5N6</accession>
<proteinExistence type="predicted"/>